<proteinExistence type="predicted"/>
<name>A0A6A4AM19_9STRA</name>
<dbReference type="Proteomes" id="UP000434957">
    <property type="component" value="Unassembled WGS sequence"/>
</dbReference>
<sequence length="66" mass="7279">MIVVVAALGWASPMFLIVCAQNHRIACCRYRNFDITSADFSTNCTITTHLLIFAAIITISKQSLSD</sequence>
<comment type="caution">
    <text evidence="1">The sequence shown here is derived from an EMBL/GenBank/DDBJ whole genome shotgun (WGS) entry which is preliminary data.</text>
</comment>
<accession>A0A6A4AM19</accession>
<evidence type="ECO:0000313" key="2">
    <source>
        <dbReference type="Proteomes" id="UP000434957"/>
    </source>
</evidence>
<dbReference type="AlphaFoldDB" id="A0A6A4AM19"/>
<organism evidence="1 2">
    <name type="scientific">Phytophthora rubi</name>
    <dbReference type="NCBI Taxonomy" id="129364"/>
    <lineage>
        <taxon>Eukaryota</taxon>
        <taxon>Sar</taxon>
        <taxon>Stramenopiles</taxon>
        <taxon>Oomycota</taxon>
        <taxon>Peronosporomycetes</taxon>
        <taxon>Peronosporales</taxon>
        <taxon>Peronosporaceae</taxon>
        <taxon>Phytophthora</taxon>
    </lineage>
</organism>
<reference evidence="1 2" key="1">
    <citation type="submission" date="2018-08" db="EMBL/GenBank/DDBJ databases">
        <title>Genomic investigation of the strawberry pathogen Phytophthora fragariae indicates pathogenicity is determined by transcriptional variation in three key races.</title>
        <authorList>
            <person name="Adams T.M."/>
            <person name="Armitage A.D."/>
            <person name="Sobczyk M.K."/>
            <person name="Bates H.J."/>
            <person name="Dunwell J.M."/>
            <person name="Nellist C.F."/>
            <person name="Harrison R.J."/>
        </authorList>
    </citation>
    <scope>NUCLEOTIDE SEQUENCE [LARGE SCALE GENOMIC DNA]</scope>
    <source>
        <strain evidence="1 2">SCRP333</strain>
    </source>
</reference>
<evidence type="ECO:0000313" key="1">
    <source>
        <dbReference type="EMBL" id="KAE9258756.1"/>
    </source>
</evidence>
<protein>
    <submittedName>
        <fullName evidence="1">Uncharacterized protein</fullName>
    </submittedName>
</protein>
<gene>
    <name evidence="1" type="ORF">PR003_g35080</name>
</gene>
<keyword evidence="2" id="KW-1185">Reference proteome</keyword>
<dbReference type="EMBL" id="QXFT01013193">
    <property type="protein sequence ID" value="KAE9258756.1"/>
    <property type="molecule type" value="Genomic_DNA"/>
</dbReference>